<evidence type="ECO:0008006" key="3">
    <source>
        <dbReference type="Google" id="ProtNLM"/>
    </source>
</evidence>
<organism evidence="1 2">
    <name type="scientific">Linnemannia gamsii</name>
    <dbReference type="NCBI Taxonomy" id="64522"/>
    <lineage>
        <taxon>Eukaryota</taxon>
        <taxon>Fungi</taxon>
        <taxon>Fungi incertae sedis</taxon>
        <taxon>Mucoromycota</taxon>
        <taxon>Mortierellomycotina</taxon>
        <taxon>Mortierellomycetes</taxon>
        <taxon>Mortierellales</taxon>
        <taxon>Mortierellaceae</taxon>
        <taxon>Linnemannia</taxon>
    </lineage>
</organism>
<dbReference type="SUPFAM" id="SSF52047">
    <property type="entry name" value="RNI-like"/>
    <property type="match status" value="1"/>
</dbReference>
<name>A0ABQ7KK05_9FUNG</name>
<dbReference type="Gene3D" id="3.80.10.10">
    <property type="entry name" value="Ribonuclease Inhibitor"/>
    <property type="match status" value="1"/>
</dbReference>
<proteinExistence type="predicted"/>
<dbReference type="Proteomes" id="UP001194696">
    <property type="component" value="Unassembled WGS sequence"/>
</dbReference>
<reference evidence="1 2" key="1">
    <citation type="journal article" date="2020" name="Fungal Divers.">
        <title>Resolving the Mortierellaceae phylogeny through synthesis of multi-gene phylogenetics and phylogenomics.</title>
        <authorList>
            <person name="Vandepol N."/>
            <person name="Liber J."/>
            <person name="Desiro A."/>
            <person name="Na H."/>
            <person name="Kennedy M."/>
            <person name="Barry K."/>
            <person name="Grigoriev I.V."/>
            <person name="Miller A.N."/>
            <person name="O'Donnell K."/>
            <person name="Stajich J.E."/>
            <person name="Bonito G."/>
        </authorList>
    </citation>
    <scope>NUCLEOTIDE SEQUENCE [LARGE SCALE GENOMIC DNA]</scope>
    <source>
        <strain evidence="1 2">AD045</strain>
    </source>
</reference>
<accession>A0ABQ7KK05</accession>
<gene>
    <name evidence="1" type="ORF">BGZ96_007636</name>
</gene>
<evidence type="ECO:0000313" key="1">
    <source>
        <dbReference type="EMBL" id="KAG0298761.1"/>
    </source>
</evidence>
<dbReference type="InterPro" id="IPR032675">
    <property type="entry name" value="LRR_dom_sf"/>
</dbReference>
<keyword evidence="2" id="KW-1185">Reference proteome</keyword>
<evidence type="ECO:0000313" key="2">
    <source>
        <dbReference type="Proteomes" id="UP001194696"/>
    </source>
</evidence>
<dbReference type="EMBL" id="JAAAIM010000004">
    <property type="protein sequence ID" value="KAG0298761.1"/>
    <property type="molecule type" value="Genomic_DNA"/>
</dbReference>
<sequence length="510" mass="58554">MQRHPLEIPEILAAVGSFLPLWKQPYPARSRPKKARFEPKTLVTCLLVSKLWYKTLLPIIWHGYWRFDNMGLIPKEAIRRNSHFLRALELNKWPHVDMRVFECTNLVELKVFVGVSEIEDQQTKEGEEDKVEERALVQGAEVAVKVEGGRHRGGGGEEVVPLPHGRRLLRSNPGIKILALEGLEFRNDANTAYVRPVLDTADFVALERLESLSLDSWDCTEGRLEQVLSTVSKTLRELRVGRNCGLRPELLKDNGGLVLERLESLKWTCYETVDAYLCELVKRCPNLRSLKVKTIYGEWNFSRLADSLRTSCPKFDTLKLHAAGTQQHLEALIRDSSTSGFRTLHIAFEGNTDKLMALIIGHAATLEYLHVSPLTDHGDSGNYLRLMVECTRLRCLSYKPVSVVFVDGFFRALTQQRWRCQGLEELRIELGTGVLRRYGKYTEDERREVEELLGGLGWEEVSESCEEDRLEPINIIELRNVLRLLALQELESMRVLWMDEFTFHKICSRS</sequence>
<protein>
    <recommendedName>
        <fullName evidence="3">F-box domain-containing protein</fullName>
    </recommendedName>
</protein>
<comment type="caution">
    <text evidence="1">The sequence shown here is derived from an EMBL/GenBank/DDBJ whole genome shotgun (WGS) entry which is preliminary data.</text>
</comment>